<comment type="pathway">
    <text evidence="3 12">Purine metabolism; IMP biosynthesis via de novo pathway; N(1)-(5-phospho-D-ribosyl)glycinamide from 5-phospho-alpha-D-ribose 1-diphosphate: step 2/2.</text>
</comment>
<dbReference type="InterPro" id="IPR020559">
    <property type="entry name" value="PRibGlycinamide_synth_CS"/>
</dbReference>
<dbReference type="Pfam" id="PF02843">
    <property type="entry name" value="GARS_C"/>
    <property type="match status" value="1"/>
</dbReference>
<dbReference type="InterPro" id="IPR037123">
    <property type="entry name" value="PRibGlycinamide_synth_C_sf"/>
</dbReference>
<evidence type="ECO:0000259" key="15">
    <source>
        <dbReference type="PROSITE" id="PS50975"/>
    </source>
</evidence>
<organism evidence="16 17">
    <name type="scientific">Marinomonas ostreistagni</name>
    <dbReference type="NCBI Taxonomy" id="359209"/>
    <lineage>
        <taxon>Bacteria</taxon>
        <taxon>Pseudomonadati</taxon>
        <taxon>Pseudomonadota</taxon>
        <taxon>Gammaproteobacteria</taxon>
        <taxon>Oceanospirillales</taxon>
        <taxon>Oceanospirillaceae</taxon>
        <taxon>Marinomonas</taxon>
    </lineage>
</organism>
<dbReference type="Pfam" id="PF01071">
    <property type="entry name" value="GARS_A"/>
    <property type="match status" value="1"/>
</dbReference>
<dbReference type="PROSITE" id="PS00184">
    <property type="entry name" value="GARS"/>
    <property type="match status" value="1"/>
</dbReference>
<keyword evidence="7 12" id="KW-0658">Purine biosynthesis</keyword>
<evidence type="ECO:0000256" key="9">
    <source>
        <dbReference type="ARBA" id="ARBA00038345"/>
    </source>
</evidence>
<dbReference type="InterPro" id="IPR000115">
    <property type="entry name" value="PRibGlycinamide_synth"/>
</dbReference>
<keyword evidence="8 13" id="KW-0067">ATP-binding</keyword>
<evidence type="ECO:0000256" key="14">
    <source>
        <dbReference type="SAM" id="MobiDB-lite"/>
    </source>
</evidence>
<comment type="catalytic activity">
    <reaction evidence="12">
        <text>5-phospho-beta-D-ribosylamine + glycine + ATP = N(1)-(5-phospho-beta-D-ribosyl)glycinamide + ADP + phosphate + H(+)</text>
        <dbReference type="Rhea" id="RHEA:17453"/>
        <dbReference type="ChEBI" id="CHEBI:15378"/>
        <dbReference type="ChEBI" id="CHEBI:30616"/>
        <dbReference type="ChEBI" id="CHEBI:43474"/>
        <dbReference type="ChEBI" id="CHEBI:57305"/>
        <dbReference type="ChEBI" id="CHEBI:58681"/>
        <dbReference type="ChEBI" id="CHEBI:143788"/>
        <dbReference type="ChEBI" id="CHEBI:456216"/>
        <dbReference type="EC" id="6.3.4.13"/>
    </reaction>
</comment>
<accession>A0ABS0ZAJ3</accession>
<dbReference type="Pfam" id="PF02844">
    <property type="entry name" value="GARS_N"/>
    <property type="match status" value="1"/>
</dbReference>
<comment type="caution">
    <text evidence="16">The sequence shown here is derived from an EMBL/GenBank/DDBJ whole genome shotgun (WGS) entry which is preliminary data.</text>
</comment>
<dbReference type="SMART" id="SM01209">
    <property type="entry name" value="GARS_A"/>
    <property type="match status" value="1"/>
</dbReference>
<evidence type="ECO:0000256" key="3">
    <source>
        <dbReference type="ARBA" id="ARBA00005174"/>
    </source>
</evidence>
<dbReference type="EMBL" id="JAEMUH010000006">
    <property type="protein sequence ID" value="MBJ7550657.1"/>
    <property type="molecule type" value="Genomic_DNA"/>
</dbReference>
<evidence type="ECO:0000256" key="10">
    <source>
        <dbReference type="ARBA" id="ARBA00042242"/>
    </source>
</evidence>
<evidence type="ECO:0000256" key="11">
    <source>
        <dbReference type="ARBA" id="ARBA00042864"/>
    </source>
</evidence>
<evidence type="ECO:0000256" key="5">
    <source>
        <dbReference type="ARBA" id="ARBA00022598"/>
    </source>
</evidence>
<dbReference type="SUPFAM" id="SSF52440">
    <property type="entry name" value="PreATP-grasp domain"/>
    <property type="match status" value="1"/>
</dbReference>
<evidence type="ECO:0000256" key="6">
    <source>
        <dbReference type="ARBA" id="ARBA00022741"/>
    </source>
</evidence>
<gene>
    <name evidence="12 16" type="primary">purD</name>
    <name evidence="16" type="ORF">JHD44_08190</name>
</gene>
<feature type="domain" description="ATP-grasp" evidence="15">
    <location>
        <begin position="109"/>
        <end position="316"/>
    </location>
</feature>
<evidence type="ECO:0000256" key="1">
    <source>
        <dbReference type="ARBA" id="ARBA00001936"/>
    </source>
</evidence>
<dbReference type="Proteomes" id="UP000598488">
    <property type="component" value="Unassembled WGS sequence"/>
</dbReference>
<dbReference type="Gene3D" id="3.30.470.20">
    <property type="entry name" value="ATP-grasp fold, B domain"/>
    <property type="match status" value="1"/>
</dbReference>
<dbReference type="EC" id="6.3.4.13" evidence="4 12"/>
<evidence type="ECO:0000256" key="4">
    <source>
        <dbReference type="ARBA" id="ARBA00013255"/>
    </source>
</evidence>
<dbReference type="RefSeq" id="WP_199462264.1">
    <property type="nucleotide sequence ID" value="NZ_JAEMUH010000006.1"/>
</dbReference>
<dbReference type="Gene3D" id="3.30.1490.20">
    <property type="entry name" value="ATP-grasp fold, A domain"/>
    <property type="match status" value="1"/>
</dbReference>
<evidence type="ECO:0000256" key="7">
    <source>
        <dbReference type="ARBA" id="ARBA00022755"/>
    </source>
</evidence>
<dbReference type="InterPro" id="IPR020562">
    <property type="entry name" value="PRibGlycinamide_synth_N"/>
</dbReference>
<dbReference type="InterPro" id="IPR011761">
    <property type="entry name" value="ATP-grasp"/>
</dbReference>
<evidence type="ECO:0000313" key="16">
    <source>
        <dbReference type="EMBL" id="MBJ7550657.1"/>
    </source>
</evidence>
<dbReference type="SUPFAM" id="SSF51246">
    <property type="entry name" value="Rudiment single hybrid motif"/>
    <property type="match status" value="1"/>
</dbReference>
<dbReference type="InterPro" id="IPR016185">
    <property type="entry name" value="PreATP-grasp_dom_sf"/>
</dbReference>
<keyword evidence="17" id="KW-1185">Reference proteome</keyword>
<dbReference type="PROSITE" id="PS50975">
    <property type="entry name" value="ATP_GRASP"/>
    <property type="match status" value="1"/>
</dbReference>
<comment type="cofactor">
    <cofactor evidence="1">
        <name>Mn(2+)</name>
        <dbReference type="ChEBI" id="CHEBI:29035"/>
    </cofactor>
</comment>
<dbReference type="SUPFAM" id="SSF56059">
    <property type="entry name" value="Glutathione synthetase ATP-binding domain-like"/>
    <property type="match status" value="1"/>
</dbReference>
<protein>
    <recommendedName>
        <fullName evidence="4 12">Phosphoribosylamine--glycine ligase</fullName>
        <ecNumber evidence="4 12">6.3.4.13</ecNumber>
    </recommendedName>
    <alternativeName>
        <fullName evidence="12">GARS</fullName>
    </alternativeName>
    <alternativeName>
        <fullName evidence="10 12">Glycinamide ribonucleotide synthetase</fullName>
    </alternativeName>
    <alternativeName>
        <fullName evidence="11 12">Phosphoribosylglycinamide synthetase</fullName>
    </alternativeName>
</protein>
<dbReference type="HAMAP" id="MF_00138">
    <property type="entry name" value="GARS"/>
    <property type="match status" value="1"/>
</dbReference>
<evidence type="ECO:0000256" key="12">
    <source>
        <dbReference type="HAMAP-Rule" id="MF_00138"/>
    </source>
</evidence>
<dbReference type="Gene3D" id="3.40.50.20">
    <property type="match status" value="1"/>
</dbReference>
<dbReference type="GO" id="GO:0004637">
    <property type="term" value="F:phosphoribosylamine-glycine ligase activity"/>
    <property type="evidence" value="ECO:0007669"/>
    <property type="project" value="UniProtKB-EC"/>
</dbReference>
<feature type="region of interest" description="Disordered" evidence="14">
    <location>
        <begin position="211"/>
        <end position="234"/>
    </location>
</feature>
<sequence length="429" mass="45023">MKVLVIGNGGREHALAWKAAQSADVETVYVAPGNAGTALEAKVENVNIGVEDIDALVAFAKDNNIGLTIVGPEAPLVIGVVDAFDAAGLPIFGPTKGAAQLEGSKAFTKDFLARHKIPTAEYGNFTEIPPAIAYIKEKGAPIVVKADGLAAGKGVILAQTEAEAIEAVEDMLAGNAFGEAGSRVVIEEFLVGEEASFIVMVDGETVLPMASSQDHKARDNGDTGPNTGGMGAYSPAPVVTPEIHDRIMNEVIMPTVKGMNAEGNRYRGFLYAGVMVAQDGTPKVLEYNCRFGDPETQPIMMRLRSDLVSMCLAAINGELESVEADWDPRASLGVVLAAGGYPASYNKGDVISGHDVALPAHQKVFHAGTSSKDGNVVTNGGRVLCAVSLGETVAEAQAGAYDVVKQVTWDKVYFRTDIGHRAVSREQAK</sequence>
<evidence type="ECO:0000256" key="8">
    <source>
        <dbReference type="ARBA" id="ARBA00022840"/>
    </source>
</evidence>
<dbReference type="PANTHER" id="PTHR43472">
    <property type="entry name" value="PHOSPHORIBOSYLAMINE--GLYCINE LIGASE"/>
    <property type="match status" value="1"/>
</dbReference>
<dbReference type="InterPro" id="IPR013815">
    <property type="entry name" value="ATP_grasp_subdomain_1"/>
</dbReference>
<keyword evidence="6 13" id="KW-0547">Nucleotide-binding</keyword>
<dbReference type="NCBIfam" id="TIGR00877">
    <property type="entry name" value="purD"/>
    <property type="match status" value="1"/>
</dbReference>
<evidence type="ECO:0000313" key="17">
    <source>
        <dbReference type="Proteomes" id="UP000598488"/>
    </source>
</evidence>
<name>A0ABS0ZAJ3_9GAMM</name>
<comment type="similarity">
    <text evidence="9 12">Belongs to the GARS family.</text>
</comment>
<dbReference type="InterPro" id="IPR020561">
    <property type="entry name" value="PRibGlycinamid_synth_ATP-grasp"/>
</dbReference>
<evidence type="ECO:0000256" key="13">
    <source>
        <dbReference type="PROSITE-ProRule" id="PRU00409"/>
    </source>
</evidence>
<dbReference type="InterPro" id="IPR020560">
    <property type="entry name" value="PRibGlycinamide_synth_C-dom"/>
</dbReference>
<dbReference type="PANTHER" id="PTHR43472:SF1">
    <property type="entry name" value="PHOSPHORIBOSYLAMINE--GLYCINE LIGASE, CHLOROPLASTIC"/>
    <property type="match status" value="1"/>
</dbReference>
<evidence type="ECO:0000256" key="2">
    <source>
        <dbReference type="ARBA" id="ARBA00001946"/>
    </source>
</evidence>
<dbReference type="SMART" id="SM01210">
    <property type="entry name" value="GARS_C"/>
    <property type="match status" value="1"/>
</dbReference>
<dbReference type="Gene3D" id="3.90.600.10">
    <property type="entry name" value="Phosphoribosylglycinamide synthetase, C-terminal domain"/>
    <property type="match status" value="1"/>
</dbReference>
<reference evidence="16 17" key="1">
    <citation type="submission" date="2020-12" db="EMBL/GenBank/DDBJ databases">
        <title>Comparative genome analysis of fungal antagonists Marinomonas ostreistagni 398 and M. spartinae 468.</title>
        <authorList>
            <person name="Fields J.L."/>
            <person name="Mavrodi O.V."/>
            <person name="Biber P.D."/>
            <person name="Indest K.J."/>
            <person name="Mavrodi D.V."/>
        </authorList>
    </citation>
    <scope>NUCLEOTIDE SEQUENCE [LARGE SCALE GENOMIC DNA]</scope>
    <source>
        <strain evidence="16 17">USM7</strain>
    </source>
</reference>
<dbReference type="InterPro" id="IPR011054">
    <property type="entry name" value="Rudment_hybrid_motif"/>
</dbReference>
<proteinExistence type="inferred from homology"/>
<comment type="cofactor">
    <cofactor evidence="2">
        <name>Mg(2+)</name>
        <dbReference type="ChEBI" id="CHEBI:18420"/>
    </cofactor>
</comment>
<keyword evidence="5 12" id="KW-0436">Ligase</keyword>